<evidence type="ECO:0000313" key="3">
    <source>
        <dbReference type="Proteomes" id="UP000029864"/>
    </source>
</evidence>
<evidence type="ECO:0000313" key="4">
    <source>
        <dbReference type="Proteomes" id="UP000561726"/>
    </source>
</evidence>
<gene>
    <name evidence="2" type="ORF">BJ997_003092</name>
    <name evidence="1" type="ORF">GY21_20205</name>
</gene>
<comment type="caution">
    <text evidence="1">The sequence shown here is derived from an EMBL/GenBank/DDBJ whole genome shotgun (WGS) entry which is preliminary data.</text>
</comment>
<dbReference type="EMBL" id="JPXF01000142">
    <property type="protein sequence ID" value="KGJ71731.1"/>
    <property type="molecule type" value="Genomic_DNA"/>
</dbReference>
<dbReference type="AlphaFoldDB" id="A0A099J0F7"/>
<dbReference type="OrthoDB" id="5126907at2"/>
<reference evidence="1 3" key="1">
    <citation type="submission" date="2014-08" db="EMBL/GenBank/DDBJ databases">
        <authorList>
            <person name="Sisinthy S."/>
        </authorList>
    </citation>
    <scope>NUCLEOTIDE SEQUENCE [LARGE SCALE GENOMIC DNA]</scope>
    <source>
        <strain evidence="1 3">RuG17</strain>
    </source>
</reference>
<accession>A0A099J0F7</accession>
<dbReference type="Proteomes" id="UP000561726">
    <property type="component" value="Unassembled WGS sequence"/>
</dbReference>
<evidence type="ECO:0000313" key="2">
    <source>
        <dbReference type="EMBL" id="MBB5642544.1"/>
    </source>
</evidence>
<organism evidence="1 3">
    <name type="scientific">Cryobacterium roopkundense</name>
    <dbReference type="NCBI Taxonomy" id="1001240"/>
    <lineage>
        <taxon>Bacteria</taxon>
        <taxon>Bacillati</taxon>
        <taxon>Actinomycetota</taxon>
        <taxon>Actinomycetes</taxon>
        <taxon>Micrococcales</taxon>
        <taxon>Microbacteriaceae</taxon>
        <taxon>Cryobacterium</taxon>
    </lineage>
</organism>
<protein>
    <submittedName>
        <fullName evidence="1">Uncharacterized protein</fullName>
    </submittedName>
</protein>
<evidence type="ECO:0000313" key="1">
    <source>
        <dbReference type="EMBL" id="KGJ71731.1"/>
    </source>
</evidence>
<keyword evidence="3" id="KW-1185">Reference proteome</keyword>
<dbReference type="EMBL" id="JACHBQ010000001">
    <property type="protein sequence ID" value="MBB5642544.1"/>
    <property type="molecule type" value="Genomic_DNA"/>
</dbReference>
<reference evidence="2 4" key="2">
    <citation type="submission" date="2020-08" db="EMBL/GenBank/DDBJ databases">
        <title>Sequencing the genomes of 1000 actinobacteria strains.</title>
        <authorList>
            <person name="Klenk H.-P."/>
        </authorList>
    </citation>
    <scope>NUCLEOTIDE SEQUENCE [LARGE SCALE GENOMIC DNA]</scope>
    <source>
        <strain evidence="2 4">DSM 21065</strain>
    </source>
</reference>
<name>A0A099J0F7_9MICO</name>
<dbReference type="STRING" id="1001240.GY21_20205"/>
<dbReference type="eggNOG" id="ENOG502ZJV8">
    <property type="taxonomic scope" value="Bacteria"/>
</dbReference>
<sequence>MAGQLTFDELYDQFVAYFGQRLDVPTYSPGSKTVTGVLYGAILIRAVLNLEEDRFSAAIVVGAAHEVVRSPGGHFECAGDRESVVDVLRAVDESCRLRLPDDYLATFDVPFDKNLRIFGPRSTRPPAPSMPYGEFYGFALDFFGPRLSFPTSDESRRTLRGVLYDSLLFSCGFDEQSSMFSAAIHVGPGRVTGSFLGRSASMNSDRESIGESLQLVDDYCRLRLPSTYVDVFDEVHGTSSVVRER</sequence>
<dbReference type="RefSeq" id="WP_035840424.1">
    <property type="nucleotide sequence ID" value="NZ_JACHBQ010000001.1"/>
</dbReference>
<proteinExistence type="predicted"/>
<dbReference type="Proteomes" id="UP000029864">
    <property type="component" value="Unassembled WGS sequence"/>
</dbReference>